<evidence type="ECO:0000313" key="4">
    <source>
        <dbReference type="Proteomes" id="UP001597469"/>
    </source>
</evidence>
<comment type="caution">
    <text evidence="3">The sequence shown here is derived from an EMBL/GenBank/DDBJ whole genome shotgun (WGS) entry which is preliminary data.</text>
</comment>
<dbReference type="EMBL" id="JBHULN010000002">
    <property type="protein sequence ID" value="MFD2569774.1"/>
    <property type="molecule type" value="Genomic_DNA"/>
</dbReference>
<keyword evidence="4" id="KW-1185">Reference proteome</keyword>
<feature type="region of interest" description="Disordered" evidence="1">
    <location>
        <begin position="112"/>
        <end position="165"/>
    </location>
</feature>
<sequence>MGLVVVAPGGAGLPAQADAPVGRAGSQPHRGGWLGHIQPGELAGAGFGVVELQAVGVSAVGGVDTAVDVDRVGRAGLEAGVDRSDGHKGGAAQARCPLESVLVGPAQVAGLQAQGSGPADGDLAPGLGRGRAGAATGGVDGDLGDDRGQQGQLQAGLGGDHADPRVEAGVLSHDAVGVAHAPAQGAGVGVGGGTQGQAGDPGVARGYAGGAGPWIGGATAFFAVDQQGGRVRGGGRGRAAVRAPAELDGAAGGAAGDGAGRQVLDRWADDADAEGLEGDQRDGRLGGHVVDLEGDVVGSLSDVVAVGLPAEGDGGGLGQGLVVVGQTGVVGGDELAGGQGLAVLTEVEDAPKAGDDDALAVGVGGRDGLGDEGAGGDAEVGDGLEQGSSVELVDDDDLHVAGDLADEHAVSPLLNDEGEVVLSFLAGGVPAELAGTGVDGEGG</sequence>
<reference evidence="3" key="3">
    <citation type="submission" date="2024-09" db="EMBL/GenBank/DDBJ databases">
        <authorList>
            <person name="Sun Q."/>
            <person name="Mori K."/>
        </authorList>
    </citation>
    <scope>NUCLEOTIDE SEQUENCE</scope>
    <source>
        <strain evidence="3">KCTC 42805</strain>
    </source>
</reference>
<organism evidence="3 4">
    <name type="scientific">Spirosoma soli</name>
    <dbReference type="NCBI Taxonomy" id="1770529"/>
    <lineage>
        <taxon>Bacteria</taxon>
        <taxon>Pseudomonadati</taxon>
        <taxon>Bacteroidota</taxon>
        <taxon>Cytophagia</taxon>
        <taxon>Cytophagales</taxon>
        <taxon>Cytophagaceae</taxon>
        <taxon>Spirosoma</taxon>
    </lineage>
</organism>
<dbReference type="Proteomes" id="UP001597469">
    <property type="component" value="Unassembled WGS sequence"/>
</dbReference>
<evidence type="ECO:0000313" key="2">
    <source>
        <dbReference type="EMBL" id="MFD2569772.1"/>
    </source>
</evidence>
<protein>
    <submittedName>
        <fullName evidence="3">Uncharacterized protein</fullName>
    </submittedName>
</protein>
<reference evidence="4" key="2">
    <citation type="journal article" date="2019" name="Int. J. Syst. Evol. Microbiol.">
        <title>The Global Catalogue of Microorganisms (GCM) 10K type strain sequencing project: providing services to taxonomists for standard genome sequencing and annotation.</title>
        <authorList>
            <consortium name="The Broad Institute Genomics Platform"/>
            <consortium name="The Broad Institute Genome Sequencing Center for Infectious Disease"/>
            <person name="Wu L."/>
            <person name="Ma J."/>
        </authorList>
    </citation>
    <scope>NUCLEOTIDE SEQUENCE [LARGE SCALE GENOMIC DNA]</scope>
    <source>
        <strain evidence="4">KCTC 42805</strain>
    </source>
</reference>
<reference evidence="3" key="1">
    <citation type="journal article" date="2014" name="Int. J. Syst. Evol. Microbiol.">
        <title>Complete genome of a new Firmicutes species belonging to the dominant human colonic microbiota ('Ruminococcus bicirculans') reveals two chromosomes and a selective capacity to utilize plant glucans.</title>
        <authorList>
            <consortium name="NISC Comparative Sequencing Program"/>
            <person name="Wegmann U."/>
            <person name="Louis P."/>
            <person name="Goesmann A."/>
            <person name="Henrissat B."/>
            <person name="Duncan S.H."/>
            <person name="Flint H.J."/>
        </authorList>
    </citation>
    <scope>NUCLEOTIDE SEQUENCE</scope>
    <source>
        <strain evidence="3">KCTC 42805</strain>
    </source>
</reference>
<feature type="compositionally biased region" description="Gly residues" evidence="1">
    <location>
        <begin position="127"/>
        <end position="141"/>
    </location>
</feature>
<proteinExistence type="predicted"/>
<evidence type="ECO:0000313" key="3">
    <source>
        <dbReference type="EMBL" id="MFD2569774.1"/>
    </source>
</evidence>
<accession>A0ABW5M0I1</accession>
<name>A0ABW5M0I1_9BACT</name>
<evidence type="ECO:0000256" key="1">
    <source>
        <dbReference type="SAM" id="MobiDB-lite"/>
    </source>
</evidence>
<gene>
    <name evidence="2" type="ORF">ACFSUS_03950</name>
    <name evidence="3" type="ORF">ACFSUS_03960</name>
</gene>
<dbReference type="RefSeq" id="WP_381519388.1">
    <property type="nucleotide sequence ID" value="NZ_JBHULN010000002.1"/>
</dbReference>
<dbReference type="EMBL" id="JBHULN010000002">
    <property type="protein sequence ID" value="MFD2569772.1"/>
    <property type="molecule type" value="Genomic_DNA"/>
</dbReference>